<reference evidence="2" key="1">
    <citation type="journal article" date="2014" name="Front. Microbiol.">
        <title>High frequency of phylogenetically diverse reductive dehalogenase-homologous genes in deep subseafloor sedimentary metagenomes.</title>
        <authorList>
            <person name="Kawai M."/>
            <person name="Futagami T."/>
            <person name="Toyoda A."/>
            <person name="Takaki Y."/>
            <person name="Nishi S."/>
            <person name="Hori S."/>
            <person name="Arai W."/>
            <person name="Tsubouchi T."/>
            <person name="Morono Y."/>
            <person name="Uchiyama I."/>
            <person name="Ito T."/>
            <person name="Fujiyama A."/>
            <person name="Inagaki F."/>
            <person name="Takami H."/>
        </authorList>
    </citation>
    <scope>NUCLEOTIDE SEQUENCE</scope>
    <source>
        <strain evidence="2">Expedition CK06-06</strain>
    </source>
</reference>
<gene>
    <name evidence="2" type="ORF">S06H3_64865</name>
</gene>
<sequence length="109" mass="11272">ASAPLAALSADTSTEGSGAPVLRSTIIQNECKSPQSPTVNKGDVRVVAAGTVLNLYLTTEIASGETVEGDEFFAKISKDVLADGRVVIPYGTRVHGVLSTMEGPKRAGR</sequence>
<organism evidence="2">
    <name type="scientific">marine sediment metagenome</name>
    <dbReference type="NCBI Taxonomy" id="412755"/>
    <lineage>
        <taxon>unclassified sequences</taxon>
        <taxon>metagenomes</taxon>
        <taxon>ecological metagenomes</taxon>
    </lineage>
</organism>
<feature type="non-terminal residue" evidence="2">
    <location>
        <position position="1"/>
    </location>
</feature>
<comment type="caution">
    <text evidence="2">The sequence shown here is derived from an EMBL/GenBank/DDBJ whole genome shotgun (WGS) entry which is preliminary data.</text>
</comment>
<feature type="region of interest" description="Disordered" evidence="1">
    <location>
        <begin position="1"/>
        <end position="21"/>
    </location>
</feature>
<feature type="non-terminal residue" evidence="2">
    <location>
        <position position="109"/>
    </location>
</feature>
<proteinExistence type="predicted"/>
<name>X1R8N2_9ZZZZ</name>
<evidence type="ECO:0000313" key="2">
    <source>
        <dbReference type="EMBL" id="GAI63396.1"/>
    </source>
</evidence>
<accession>X1R8N2</accession>
<dbReference type="EMBL" id="BARV01043462">
    <property type="protein sequence ID" value="GAI63396.1"/>
    <property type="molecule type" value="Genomic_DNA"/>
</dbReference>
<dbReference type="AlphaFoldDB" id="X1R8N2"/>
<protein>
    <submittedName>
        <fullName evidence="2">Uncharacterized protein</fullName>
    </submittedName>
</protein>
<evidence type="ECO:0000256" key="1">
    <source>
        <dbReference type="SAM" id="MobiDB-lite"/>
    </source>
</evidence>